<evidence type="ECO:0000313" key="9">
    <source>
        <dbReference type="Proteomes" id="UP001180020"/>
    </source>
</evidence>
<dbReference type="FunFam" id="2.40.50.140:FF:000043">
    <property type="entry name" value="DNA-directed RNA polymerase II subunit RPB7"/>
    <property type="match status" value="1"/>
</dbReference>
<evidence type="ECO:0000256" key="3">
    <source>
        <dbReference type="ARBA" id="ARBA00022478"/>
    </source>
</evidence>
<dbReference type="Gene3D" id="3.30.1490.120">
    <property type="entry name" value="RNA polymerase Rpb7-like, N-terminal domain"/>
    <property type="match status" value="1"/>
</dbReference>
<dbReference type="InterPro" id="IPR045113">
    <property type="entry name" value="Rpb7-like"/>
</dbReference>
<comment type="subcellular location">
    <subcellularLocation>
        <location evidence="1 6">Nucleus</location>
    </subcellularLocation>
</comment>
<dbReference type="GO" id="GO:0003697">
    <property type="term" value="F:single-stranded DNA binding"/>
    <property type="evidence" value="ECO:0007669"/>
    <property type="project" value="TreeGrafter"/>
</dbReference>
<dbReference type="GO" id="GO:0006352">
    <property type="term" value="P:DNA-templated transcription initiation"/>
    <property type="evidence" value="ECO:0007669"/>
    <property type="project" value="UniProtKB-UniRule"/>
</dbReference>
<keyword evidence="5 6" id="KW-0539">Nucleus</keyword>
<dbReference type="EMBL" id="JAUJYO010000001">
    <property type="protein sequence ID" value="KAK1324435.1"/>
    <property type="molecule type" value="Genomic_DNA"/>
</dbReference>
<dbReference type="SUPFAM" id="SSF50249">
    <property type="entry name" value="Nucleic acid-binding proteins"/>
    <property type="match status" value="1"/>
</dbReference>
<dbReference type="FunFam" id="3.30.1490.120:FF:000001">
    <property type="entry name" value="DNA-directed RNA polymerase II subunit RPB7"/>
    <property type="match status" value="1"/>
</dbReference>
<evidence type="ECO:0000256" key="2">
    <source>
        <dbReference type="ARBA" id="ARBA00009307"/>
    </source>
</evidence>
<proteinExistence type="inferred from homology"/>
<evidence type="ECO:0000256" key="4">
    <source>
        <dbReference type="ARBA" id="ARBA00023163"/>
    </source>
</evidence>
<keyword evidence="9" id="KW-1185">Reference proteome</keyword>
<evidence type="ECO:0000256" key="5">
    <source>
        <dbReference type="ARBA" id="ARBA00023242"/>
    </source>
</evidence>
<dbReference type="PANTHER" id="PTHR12709:SF3">
    <property type="entry name" value="DNA-DIRECTED RNA POLYMERASE V SUBUNIT 7"/>
    <property type="match status" value="1"/>
</dbReference>
<accession>A0AAV9FI05</accession>
<dbReference type="InterPro" id="IPR012340">
    <property type="entry name" value="NA-bd_OB-fold"/>
</dbReference>
<feature type="domain" description="S1 motif" evidence="7">
    <location>
        <begin position="84"/>
        <end position="153"/>
    </location>
</feature>
<dbReference type="Proteomes" id="UP001180020">
    <property type="component" value="Unassembled WGS sequence"/>
</dbReference>
<dbReference type="Pfam" id="PF00575">
    <property type="entry name" value="S1"/>
    <property type="match status" value="1"/>
</dbReference>
<dbReference type="PANTHER" id="PTHR12709">
    <property type="entry name" value="DNA-DIRECTED RNA POLYMERASE II, III"/>
    <property type="match status" value="1"/>
</dbReference>
<dbReference type="Gene3D" id="2.40.50.140">
    <property type="entry name" value="Nucleic acid-binding proteins"/>
    <property type="match status" value="1"/>
</dbReference>
<dbReference type="AlphaFoldDB" id="A0AAV9FI05"/>
<name>A0AAV9FI05_ACOCL</name>
<reference evidence="8" key="1">
    <citation type="journal article" date="2023" name="Nat. Commun.">
        <title>Diploid and tetraploid genomes of Acorus and the evolution of monocots.</title>
        <authorList>
            <person name="Ma L."/>
            <person name="Liu K.W."/>
            <person name="Li Z."/>
            <person name="Hsiao Y.Y."/>
            <person name="Qi Y."/>
            <person name="Fu T."/>
            <person name="Tang G.D."/>
            <person name="Zhang D."/>
            <person name="Sun W.H."/>
            <person name="Liu D.K."/>
            <person name="Li Y."/>
            <person name="Chen G.Z."/>
            <person name="Liu X.D."/>
            <person name="Liao X.Y."/>
            <person name="Jiang Y.T."/>
            <person name="Yu X."/>
            <person name="Hao Y."/>
            <person name="Huang J."/>
            <person name="Zhao X.W."/>
            <person name="Ke S."/>
            <person name="Chen Y.Y."/>
            <person name="Wu W.L."/>
            <person name="Hsu J.L."/>
            <person name="Lin Y.F."/>
            <person name="Huang M.D."/>
            <person name="Li C.Y."/>
            <person name="Huang L."/>
            <person name="Wang Z.W."/>
            <person name="Zhao X."/>
            <person name="Zhong W.Y."/>
            <person name="Peng D.H."/>
            <person name="Ahmad S."/>
            <person name="Lan S."/>
            <person name="Zhang J.S."/>
            <person name="Tsai W.C."/>
            <person name="Van de Peer Y."/>
            <person name="Liu Z.J."/>
        </authorList>
    </citation>
    <scope>NUCLEOTIDE SEQUENCE</scope>
    <source>
        <strain evidence="8">CP</strain>
    </source>
</reference>
<evidence type="ECO:0000256" key="6">
    <source>
        <dbReference type="RuleBase" id="RU369086"/>
    </source>
</evidence>
<organism evidence="8 9">
    <name type="scientific">Acorus calamus</name>
    <name type="common">Sweet flag</name>
    <dbReference type="NCBI Taxonomy" id="4465"/>
    <lineage>
        <taxon>Eukaryota</taxon>
        <taxon>Viridiplantae</taxon>
        <taxon>Streptophyta</taxon>
        <taxon>Embryophyta</taxon>
        <taxon>Tracheophyta</taxon>
        <taxon>Spermatophyta</taxon>
        <taxon>Magnoliopsida</taxon>
        <taxon>Liliopsida</taxon>
        <taxon>Acoraceae</taxon>
        <taxon>Acorus</taxon>
    </lineage>
</organism>
<comment type="function">
    <text evidence="6">DNA-dependent RNA polymerase which catalyzes the transcription of DNA into RNA using the four ribonucleoside triphosphates as substrates.</text>
</comment>
<evidence type="ECO:0000259" key="7">
    <source>
        <dbReference type="Pfam" id="PF00575"/>
    </source>
</evidence>
<dbReference type="InterPro" id="IPR003029">
    <property type="entry name" value="S1_domain"/>
</dbReference>
<evidence type="ECO:0000256" key="1">
    <source>
        <dbReference type="ARBA" id="ARBA00004123"/>
    </source>
</evidence>
<reference evidence="8" key="2">
    <citation type="submission" date="2023-06" db="EMBL/GenBank/DDBJ databases">
        <authorList>
            <person name="Ma L."/>
            <person name="Liu K.-W."/>
            <person name="Li Z."/>
            <person name="Hsiao Y.-Y."/>
            <person name="Qi Y."/>
            <person name="Fu T."/>
            <person name="Tang G."/>
            <person name="Zhang D."/>
            <person name="Sun W.-H."/>
            <person name="Liu D.-K."/>
            <person name="Li Y."/>
            <person name="Chen G.-Z."/>
            <person name="Liu X.-D."/>
            <person name="Liao X.-Y."/>
            <person name="Jiang Y.-T."/>
            <person name="Yu X."/>
            <person name="Hao Y."/>
            <person name="Huang J."/>
            <person name="Zhao X.-W."/>
            <person name="Ke S."/>
            <person name="Chen Y.-Y."/>
            <person name="Wu W.-L."/>
            <person name="Hsu J.-L."/>
            <person name="Lin Y.-F."/>
            <person name="Huang M.-D."/>
            <person name="Li C.-Y."/>
            <person name="Huang L."/>
            <person name="Wang Z.-W."/>
            <person name="Zhao X."/>
            <person name="Zhong W.-Y."/>
            <person name="Peng D.-H."/>
            <person name="Ahmad S."/>
            <person name="Lan S."/>
            <person name="Zhang J.-S."/>
            <person name="Tsai W.-C."/>
            <person name="Van De Peer Y."/>
            <person name="Liu Z.-J."/>
        </authorList>
    </citation>
    <scope>NUCLEOTIDE SEQUENCE</scope>
    <source>
        <strain evidence="8">CP</strain>
        <tissue evidence="8">Leaves</tissue>
    </source>
</reference>
<keyword evidence="4 6" id="KW-0804">Transcription</keyword>
<keyword evidence="3 6" id="KW-0240">DNA-directed RNA polymerase</keyword>
<protein>
    <recommendedName>
        <fullName evidence="6">DNA-directed RNA polymerase subunit</fullName>
    </recommendedName>
</protein>
<gene>
    <name evidence="8" type="ORF">QJS10_CPA01g01517</name>
</gene>
<comment type="similarity">
    <text evidence="2">Belongs to the eukaryotic RPB7/RPC8 RNA polymerase subunit family.</text>
</comment>
<sequence>MFLEVEISGNVFLPPSELDKQGLILHRSIIFHLLEDIARKKATLDHGYFVAVTTLNQVNNGRIREDEGNVRFPVTYNCITFKPKPFKGEILEGNVKQIMKHGVFMSCGPVDTVFIAAQKMEDYQYVAGDSPMFISQRRPKIEIGSIIRFMVLGTKWVETERAFQVLGSLSGDFLGPVR</sequence>
<dbReference type="SUPFAM" id="SSF88798">
    <property type="entry name" value="N-terminal, heterodimerisation domain of RBP7 (RpoE)"/>
    <property type="match status" value="1"/>
</dbReference>
<evidence type="ECO:0000313" key="8">
    <source>
        <dbReference type="EMBL" id="KAK1324435.1"/>
    </source>
</evidence>
<dbReference type="InterPro" id="IPR036898">
    <property type="entry name" value="RNA_pol_Rpb7-like_N_sf"/>
</dbReference>
<dbReference type="GO" id="GO:0055029">
    <property type="term" value="C:nuclear DNA-directed RNA polymerase complex"/>
    <property type="evidence" value="ECO:0007669"/>
    <property type="project" value="UniProtKB-ARBA"/>
</dbReference>
<comment type="caution">
    <text evidence="8">The sequence shown here is derived from an EMBL/GenBank/DDBJ whole genome shotgun (WGS) entry which is preliminary data.</text>
</comment>
<dbReference type="GO" id="GO:0003727">
    <property type="term" value="F:single-stranded RNA binding"/>
    <property type="evidence" value="ECO:0007669"/>
    <property type="project" value="TreeGrafter"/>
</dbReference>